<dbReference type="InterPro" id="IPR027417">
    <property type="entry name" value="P-loop_NTPase"/>
</dbReference>
<feature type="domain" description="UvrD-like helicase ATP-binding" evidence="10">
    <location>
        <begin position="13"/>
        <end position="233"/>
    </location>
</feature>
<gene>
    <name evidence="12" type="ORF">FA014_02730</name>
</gene>
<name>A0A7Z8K387_9CELL</name>
<dbReference type="InterPro" id="IPR014016">
    <property type="entry name" value="UvrD-like_ATP-bd"/>
</dbReference>
<evidence type="ECO:0000313" key="13">
    <source>
        <dbReference type="Proteomes" id="UP000308121"/>
    </source>
</evidence>
<evidence type="ECO:0000259" key="10">
    <source>
        <dbReference type="PROSITE" id="PS51198"/>
    </source>
</evidence>
<dbReference type="Pfam" id="PF13361">
    <property type="entry name" value="UvrD_C"/>
    <property type="match status" value="2"/>
</dbReference>
<sequence length="545" mass="60158">MTSPADWQPAAGIDLEPGARTAATSQEGNLLIIAGPGSGKTELLAQRADFLLTTEVCRYPKRILAISFKVDAARNLEQRVRRRCSPALASRLDSHTFHAFAKRVIDTFRPVLTGADALDPDYTVGTTAIAGSQITFAQMAPLATKILKGSVIARNAIDQTYEFVFLDEFQDCTQDQYALLLAAFGTRTDGLIAVGDAKQRIMMWAGALPRVMSAYKETFDATPIPLLQNYRAKPRLRRMQNTMILDLEPESAIGADQLLGDAGSVQVQRFVDDTDEAAWVADQIQEWIDDDGISPEEIAVLVRSSLPLYTPQLCKRLRELQIPFRLEADSQDLPGEPIAGLICDYLAVVCGDQEADAYTRLMDVARSGATNQADEQGRFLALRESVESSREKLQLIGEQSVRDLVGELRQVVGVSVLASMAPAYQQAERLEEIVEQVVASLEELVEATGDVAAALREFVGTGAVRILTVHKSKGLEYDAVVVLGVERELYFGEDVDETFFVAISRPREHLVLTVCGQREPESAPWWWKRRRSEFSRLTAYAESAL</sequence>
<comment type="catalytic activity">
    <reaction evidence="8">
        <text>ATP + H2O = ADP + phosphate + H(+)</text>
        <dbReference type="Rhea" id="RHEA:13065"/>
        <dbReference type="ChEBI" id="CHEBI:15377"/>
        <dbReference type="ChEBI" id="CHEBI:15378"/>
        <dbReference type="ChEBI" id="CHEBI:30616"/>
        <dbReference type="ChEBI" id="CHEBI:43474"/>
        <dbReference type="ChEBI" id="CHEBI:456216"/>
        <dbReference type="EC" id="5.6.2.4"/>
    </reaction>
</comment>
<dbReference type="CDD" id="cd17932">
    <property type="entry name" value="DEXQc_UvrD"/>
    <property type="match status" value="1"/>
</dbReference>
<dbReference type="PANTHER" id="PTHR11070:SF2">
    <property type="entry name" value="ATP-DEPENDENT DNA HELICASE SRS2"/>
    <property type="match status" value="1"/>
</dbReference>
<dbReference type="InterPro" id="IPR000212">
    <property type="entry name" value="DNA_helicase_UvrD/REP"/>
</dbReference>
<feature type="domain" description="UvrD-like helicase C-terminal" evidence="11">
    <location>
        <begin position="234"/>
        <end position="474"/>
    </location>
</feature>
<dbReference type="GO" id="GO:0016787">
    <property type="term" value="F:hydrolase activity"/>
    <property type="evidence" value="ECO:0007669"/>
    <property type="project" value="UniProtKB-UniRule"/>
</dbReference>
<dbReference type="PROSITE" id="PS51198">
    <property type="entry name" value="UVRD_HELICASE_ATP_BIND"/>
    <property type="match status" value="1"/>
</dbReference>
<keyword evidence="5" id="KW-0413">Isomerase</keyword>
<evidence type="ECO:0000256" key="2">
    <source>
        <dbReference type="ARBA" id="ARBA00022801"/>
    </source>
</evidence>
<evidence type="ECO:0000256" key="1">
    <source>
        <dbReference type="ARBA" id="ARBA00022741"/>
    </source>
</evidence>
<proteinExistence type="predicted"/>
<evidence type="ECO:0000256" key="6">
    <source>
        <dbReference type="ARBA" id="ARBA00034617"/>
    </source>
</evidence>
<accession>A0A7Z8K387</accession>
<dbReference type="RefSeq" id="WP_154728184.1">
    <property type="nucleotide sequence ID" value="NZ_SZYE01000009.1"/>
</dbReference>
<dbReference type="OrthoDB" id="9806690at2"/>
<dbReference type="EC" id="5.6.2.4" evidence="7"/>
<dbReference type="Proteomes" id="UP000308121">
    <property type="component" value="Unassembled WGS sequence"/>
</dbReference>
<dbReference type="Gene3D" id="3.40.50.300">
    <property type="entry name" value="P-loop containing nucleotide triphosphate hydrolases"/>
    <property type="match status" value="3"/>
</dbReference>
<evidence type="ECO:0000256" key="9">
    <source>
        <dbReference type="PROSITE-ProRule" id="PRU00560"/>
    </source>
</evidence>
<evidence type="ECO:0000256" key="3">
    <source>
        <dbReference type="ARBA" id="ARBA00022806"/>
    </source>
</evidence>
<protein>
    <recommendedName>
        <fullName evidence="7">DNA 3'-5' helicase</fullName>
        <ecNumber evidence="7">5.6.2.4</ecNumber>
    </recommendedName>
</protein>
<dbReference type="PROSITE" id="PS51217">
    <property type="entry name" value="UVRD_HELICASE_CTER"/>
    <property type="match status" value="1"/>
</dbReference>
<organism evidence="12 13">
    <name type="scientific">Cellulomonas hominis</name>
    <dbReference type="NCBI Taxonomy" id="156981"/>
    <lineage>
        <taxon>Bacteria</taxon>
        <taxon>Bacillati</taxon>
        <taxon>Actinomycetota</taxon>
        <taxon>Actinomycetes</taxon>
        <taxon>Micrococcales</taxon>
        <taxon>Cellulomonadaceae</taxon>
        <taxon>Cellulomonas</taxon>
    </lineage>
</organism>
<evidence type="ECO:0000313" key="12">
    <source>
        <dbReference type="EMBL" id="TKR27004.1"/>
    </source>
</evidence>
<dbReference type="EMBL" id="SZYE01000009">
    <property type="protein sequence ID" value="TKR27004.1"/>
    <property type="molecule type" value="Genomic_DNA"/>
</dbReference>
<evidence type="ECO:0000256" key="5">
    <source>
        <dbReference type="ARBA" id="ARBA00023235"/>
    </source>
</evidence>
<dbReference type="PANTHER" id="PTHR11070">
    <property type="entry name" value="UVRD / RECB / PCRA DNA HELICASE FAMILY MEMBER"/>
    <property type="match status" value="1"/>
</dbReference>
<comment type="catalytic activity">
    <reaction evidence="6">
        <text>Couples ATP hydrolysis with the unwinding of duplex DNA by translocating in the 3'-5' direction.</text>
        <dbReference type="EC" id="5.6.2.4"/>
    </reaction>
</comment>
<dbReference type="GO" id="GO:0003677">
    <property type="term" value="F:DNA binding"/>
    <property type="evidence" value="ECO:0007669"/>
    <property type="project" value="InterPro"/>
</dbReference>
<reference evidence="12 13" key="1">
    <citation type="submission" date="2019-05" db="EMBL/GenBank/DDBJ databases">
        <title>Genome sequence of Cellulomonas hominis strain CS1.</title>
        <authorList>
            <person name="Belmont J."/>
            <person name="Maclea K.S."/>
        </authorList>
    </citation>
    <scope>NUCLEOTIDE SEQUENCE [LARGE SCALE GENOMIC DNA]</scope>
    <source>
        <strain evidence="12 13">CS1</strain>
    </source>
</reference>
<keyword evidence="4 9" id="KW-0067">ATP-binding</keyword>
<evidence type="ECO:0000259" key="11">
    <source>
        <dbReference type="PROSITE" id="PS51217"/>
    </source>
</evidence>
<evidence type="ECO:0000256" key="4">
    <source>
        <dbReference type="ARBA" id="ARBA00022840"/>
    </source>
</evidence>
<dbReference type="InterPro" id="IPR014017">
    <property type="entry name" value="DNA_helicase_UvrD-like_C"/>
</dbReference>
<keyword evidence="1 9" id="KW-0547">Nucleotide-binding</keyword>
<evidence type="ECO:0000256" key="8">
    <source>
        <dbReference type="ARBA" id="ARBA00048988"/>
    </source>
</evidence>
<evidence type="ECO:0000256" key="7">
    <source>
        <dbReference type="ARBA" id="ARBA00034808"/>
    </source>
</evidence>
<dbReference type="GO" id="GO:0005524">
    <property type="term" value="F:ATP binding"/>
    <property type="evidence" value="ECO:0007669"/>
    <property type="project" value="UniProtKB-UniRule"/>
</dbReference>
<feature type="binding site" evidence="9">
    <location>
        <begin position="34"/>
        <end position="41"/>
    </location>
    <ligand>
        <name>ATP</name>
        <dbReference type="ChEBI" id="CHEBI:30616"/>
    </ligand>
</feature>
<dbReference type="GO" id="GO:0043138">
    <property type="term" value="F:3'-5' DNA helicase activity"/>
    <property type="evidence" value="ECO:0007669"/>
    <property type="project" value="UniProtKB-EC"/>
</dbReference>
<keyword evidence="3 9" id="KW-0347">Helicase</keyword>
<dbReference type="SUPFAM" id="SSF52540">
    <property type="entry name" value="P-loop containing nucleoside triphosphate hydrolases"/>
    <property type="match status" value="1"/>
</dbReference>
<dbReference type="AlphaFoldDB" id="A0A7Z8K387"/>
<keyword evidence="2 9" id="KW-0378">Hydrolase</keyword>
<comment type="caution">
    <text evidence="12">The sequence shown here is derived from an EMBL/GenBank/DDBJ whole genome shotgun (WGS) entry which is preliminary data.</text>
</comment>
<dbReference type="Pfam" id="PF00580">
    <property type="entry name" value="UvrD-helicase"/>
    <property type="match status" value="2"/>
</dbReference>